<evidence type="ECO:0000313" key="3">
    <source>
        <dbReference type="EMBL" id="EFC51870.1"/>
    </source>
</evidence>
<dbReference type="Pfam" id="PF03602">
    <property type="entry name" value="Cons_hypoth95"/>
    <property type="match status" value="1"/>
</dbReference>
<dbReference type="GO" id="GO:0031167">
    <property type="term" value="P:rRNA methylation"/>
    <property type="evidence" value="ECO:0007669"/>
    <property type="project" value="InterPro"/>
</dbReference>
<protein>
    <submittedName>
        <fullName evidence="3">RNA methyltransferase, RsmD family</fullName>
        <ecNumber evidence="3">2.1.1.-</ecNumber>
    </submittedName>
</protein>
<dbReference type="GO" id="GO:0003676">
    <property type="term" value="F:nucleic acid binding"/>
    <property type="evidence" value="ECO:0007669"/>
    <property type="project" value="InterPro"/>
</dbReference>
<evidence type="ECO:0000256" key="1">
    <source>
        <dbReference type="ARBA" id="ARBA00022603"/>
    </source>
</evidence>
<dbReference type="Proteomes" id="UP000004621">
    <property type="component" value="Unassembled WGS sequence"/>
</dbReference>
<sequence length="190" mass="21477">MANNKHSKHSNQVRIIGGQCRGRKLTFLSADGLRPTPDSVREKLFNWLGQDLTGKTVLDLFSGSGALGMEAASRHAAKVVMVDNHRQTVQTLQKNIRELGLKQAKIECSDGMAYLARLSEKFDVVFLDPPFAWEDWQNLFIRLQSHLKNGAMVYIEAGKLPEKPDWLEIYREGKAGMSRFELLLYSQVAE</sequence>
<dbReference type="AlphaFoldDB" id="A0A9W5IQJ6"/>
<dbReference type="PANTHER" id="PTHR43542:SF1">
    <property type="entry name" value="METHYLTRANSFERASE"/>
    <property type="match status" value="1"/>
</dbReference>
<accession>A0A9W5IQJ6</accession>
<name>A0A9W5IQJ6_NEISU</name>
<dbReference type="InterPro" id="IPR029063">
    <property type="entry name" value="SAM-dependent_MTases_sf"/>
</dbReference>
<organism evidence="3 4">
    <name type="scientific">Neisseria subflava NJ9703</name>
    <dbReference type="NCBI Taxonomy" id="546268"/>
    <lineage>
        <taxon>Bacteria</taxon>
        <taxon>Pseudomonadati</taxon>
        <taxon>Pseudomonadota</taxon>
        <taxon>Betaproteobacteria</taxon>
        <taxon>Neisseriales</taxon>
        <taxon>Neisseriaceae</taxon>
        <taxon>Neisseria</taxon>
    </lineage>
</organism>
<proteinExistence type="predicted"/>
<dbReference type="GO" id="GO:0008168">
    <property type="term" value="F:methyltransferase activity"/>
    <property type="evidence" value="ECO:0007669"/>
    <property type="project" value="UniProtKB-KW"/>
</dbReference>
<dbReference type="CDD" id="cd02440">
    <property type="entry name" value="AdoMet_MTases"/>
    <property type="match status" value="1"/>
</dbReference>
<gene>
    <name evidence="3" type="ORF">NEISUBOT_04574</name>
</gene>
<dbReference type="Gene3D" id="3.40.50.150">
    <property type="entry name" value="Vaccinia Virus protein VP39"/>
    <property type="match status" value="1"/>
</dbReference>
<dbReference type="InterPro" id="IPR002052">
    <property type="entry name" value="DNA_methylase_N6_adenine_CS"/>
</dbReference>
<keyword evidence="2 3" id="KW-0808">Transferase</keyword>
<dbReference type="NCBIfam" id="TIGR00095">
    <property type="entry name" value="16S rRNA (guanine(966)-N(2))-methyltransferase RsmD"/>
    <property type="match status" value="1"/>
</dbReference>
<dbReference type="SUPFAM" id="SSF53335">
    <property type="entry name" value="S-adenosyl-L-methionine-dependent methyltransferases"/>
    <property type="match status" value="1"/>
</dbReference>
<dbReference type="PROSITE" id="PS00092">
    <property type="entry name" value="N6_MTASE"/>
    <property type="match status" value="1"/>
</dbReference>
<dbReference type="EMBL" id="ACEO02000007">
    <property type="protein sequence ID" value="EFC51870.1"/>
    <property type="molecule type" value="Genomic_DNA"/>
</dbReference>
<dbReference type="EC" id="2.1.1.-" evidence="3"/>
<evidence type="ECO:0000256" key="2">
    <source>
        <dbReference type="ARBA" id="ARBA00022679"/>
    </source>
</evidence>
<dbReference type="InterPro" id="IPR004398">
    <property type="entry name" value="RNA_MeTrfase_RsmD"/>
</dbReference>
<dbReference type="RefSeq" id="WP_004520186.1">
    <property type="nucleotide sequence ID" value="NZ_ACEO02000007.1"/>
</dbReference>
<evidence type="ECO:0000313" key="4">
    <source>
        <dbReference type="Proteomes" id="UP000004621"/>
    </source>
</evidence>
<comment type="caution">
    <text evidence="3">The sequence shown here is derived from an EMBL/GenBank/DDBJ whole genome shotgun (WGS) entry which is preliminary data.</text>
</comment>
<dbReference type="PANTHER" id="PTHR43542">
    <property type="entry name" value="METHYLTRANSFERASE"/>
    <property type="match status" value="1"/>
</dbReference>
<reference evidence="3 4" key="1">
    <citation type="submission" date="2010-01" db="EMBL/GenBank/DDBJ databases">
        <authorList>
            <person name="Weinstock G."/>
            <person name="Sodergren E."/>
            <person name="Clifton S."/>
            <person name="Fulton L."/>
            <person name="Fulton B."/>
            <person name="Courtney L."/>
            <person name="Fronick C."/>
            <person name="Harrison M."/>
            <person name="Strong C."/>
            <person name="Farmer C."/>
            <person name="Delahaunty K."/>
            <person name="Markovic C."/>
            <person name="Hall O."/>
            <person name="Minx P."/>
            <person name="Tomlinson C."/>
            <person name="Mitreva M."/>
            <person name="Nelson J."/>
            <person name="Hou S."/>
            <person name="Wollam A."/>
            <person name="Pepin K.H."/>
            <person name="Johnson M."/>
            <person name="Bhonagiri V."/>
            <person name="Nash W.E."/>
            <person name="Warren W."/>
            <person name="Chinwalla A."/>
            <person name="Mardis E.R."/>
            <person name="Wilson R.K."/>
        </authorList>
    </citation>
    <scope>NUCLEOTIDE SEQUENCE [LARGE SCALE GENOMIC DNA]</scope>
    <source>
        <strain evidence="3 4">NJ9703</strain>
    </source>
</reference>
<dbReference type="PIRSF" id="PIRSF004553">
    <property type="entry name" value="CHP00095"/>
    <property type="match status" value="1"/>
</dbReference>
<keyword evidence="1 3" id="KW-0489">Methyltransferase</keyword>